<keyword evidence="3" id="KW-0809">Transit peptide</keyword>
<dbReference type="EMBL" id="JACVVK020000538">
    <property type="protein sequence ID" value="KAK7467821.1"/>
    <property type="molecule type" value="Genomic_DNA"/>
</dbReference>
<keyword evidence="4" id="KW-0443">Lipid metabolism</keyword>
<evidence type="ECO:0000313" key="8">
    <source>
        <dbReference type="EMBL" id="KAK7467821.1"/>
    </source>
</evidence>
<dbReference type="PANTHER" id="PTHR43602:SF1">
    <property type="entry name" value="ENOYL-COA HYDRATASE DOMAIN-CONTAINING PROTEIN 3, MITOCHONDRIAL"/>
    <property type="match status" value="1"/>
</dbReference>
<dbReference type="InterPro" id="IPR029045">
    <property type="entry name" value="ClpP/crotonase-like_dom_sf"/>
</dbReference>
<gene>
    <name evidence="8" type="ORF">BaRGS_00036965</name>
</gene>
<evidence type="ECO:0000256" key="4">
    <source>
        <dbReference type="ARBA" id="ARBA00023098"/>
    </source>
</evidence>
<dbReference type="Gene3D" id="1.10.12.10">
    <property type="entry name" value="Lyase 2-enoyl-coa Hydratase, Chain A, domain 2"/>
    <property type="match status" value="1"/>
</dbReference>
<dbReference type="InterPro" id="IPR014748">
    <property type="entry name" value="Enoyl-CoA_hydra_C"/>
</dbReference>
<evidence type="ECO:0000256" key="2">
    <source>
        <dbReference type="ARBA" id="ARBA00022832"/>
    </source>
</evidence>
<evidence type="ECO:0000313" key="9">
    <source>
        <dbReference type="Proteomes" id="UP001519460"/>
    </source>
</evidence>
<organism evidence="8 9">
    <name type="scientific">Batillaria attramentaria</name>
    <dbReference type="NCBI Taxonomy" id="370345"/>
    <lineage>
        <taxon>Eukaryota</taxon>
        <taxon>Metazoa</taxon>
        <taxon>Spiralia</taxon>
        <taxon>Lophotrochozoa</taxon>
        <taxon>Mollusca</taxon>
        <taxon>Gastropoda</taxon>
        <taxon>Caenogastropoda</taxon>
        <taxon>Sorbeoconcha</taxon>
        <taxon>Cerithioidea</taxon>
        <taxon>Batillariidae</taxon>
        <taxon>Batillaria</taxon>
    </lineage>
</organism>
<sequence length="234" mass="25181">MCRNALSLSMLNQLHTALSADDGDLRVIILSHTGPVFSAGHDLKELTAKTGREYHEKVFSTCSSVMNLIQDLPVPVIAQVQGLATAAGCQLVATCDIAVASEQSRFATPGVHVGLFCTTPGVAVGRAVPRKVALEMMFTGQPIGAQDALLHGLVSKVVPEDKVEEETLKVAAKICEFSKEVTALGKASFYAQMALEKKAAYRFAEKVMVDNLSLEDSQEGIGAFFEKRKPKWKS</sequence>
<comment type="function">
    <text evidence="6">May play a role in fatty acid biosynthesis and insulin sensitivity.</text>
</comment>
<evidence type="ECO:0000256" key="5">
    <source>
        <dbReference type="ARBA" id="ARBA00023128"/>
    </source>
</evidence>
<dbReference type="Proteomes" id="UP001519460">
    <property type="component" value="Unassembled WGS sequence"/>
</dbReference>
<dbReference type="GO" id="GO:0005739">
    <property type="term" value="C:mitochondrion"/>
    <property type="evidence" value="ECO:0007669"/>
    <property type="project" value="UniProtKB-SubCell"/>
</dbReference>
<dbReference type="PANTHER" id="PTHR43602">
    <property type="match status" value="1"/>
</dbReference>
<dbReference type="InterPro" id="IPR001753">
    <property type="entry name" value="Enoyl-CoA_hydra/iso"/>
</dbReference>
<reference evidence="8 9" key="1">
    <citation type="journal article" date="2023" name="Sci. Data">
        <title>Genome assembly of the Korean intertidal mud-creeper Batillaria attramentaria.</title>
        <authorList>
            <person name="Patra A.K."/>
            <person name="Ho P.T."/>
            <person name="Jun S."/>
            <person name="Lee S.J."/>
            <person name="Kim Y."/>
            <person name="Won Y.J."/>
        </authorList>
    </citation>
    <scope>NUCLEOTIDE SEQUENCE [LARGE SCALE GENOMIC DNA]</scope>
    <source>
        <strain evidence="8">Wonlab-2016</strain>
    </source>
</reference>
<accession>A0ABD0JAF6</accession>
<keyword evidence="5" id="KW-0496">Mitochondrion</keyword>
<dbReference type="CDD" id="cd06558">
    <property type="entry name" value="crotonase-like"/>
    <property type="match status" value="1"/>
</dbReference>
<dbReference type="SUPFAM" id="SSF52096">
    <property type="entry name" value="ClpP/crotonase"/>
    <property type="match status" value="1"/>
</dbReference>
<keyword evidence="2" id="KW-0276">Fatty acid metabolism</keyword>
<dbReference type="GO" id="GO:0006631">
    <property type="term" value="P:fatty acid metabolic process"/>
    <property type="evidence" value="ECO:0007669"/>
    <property type="project" value="UniProtKB-KW"/>
</dbReference>
<name>A0ABD0JAF6_9CAEN</name>
<evidence type="ECO:0000256" key="7">
    <source>
        <dbReference type="ARBA" id="ARBA00040545"/>
    </source>
</evidence>
<dbReference type="NCBIfam" id="NF006008">
    <property type="entry name" value="PRK08139.1"/>
    <property type="match status" value="1"/>
</dbReference>
<comment type="caution">
    <text evidence="8">The sequence shown here is derived from an EMBL/GenBank/DDBJ whole genome shotgun (WGS) entry which is preliminary data.</text>
</comment>
<proteinExistence type="predicted"/>
<dbReference type="Gene3D" id="3.90.226.10">
    <property type="entry name" value="2-enoyl-CoA Hydratase, Chain A, domain 1"/>
    <property type="match status" value="1"/>
</dbReference>
<dbReference type="AlphaFoldDB" id="A0ABD0JAF6"/>
<comment type="subcellular location">
    <subcellularLocation>
        <location evidence="1">Mitochondrion</location>
    </subcellularLocation>
</comment>
<evidence type="ECO:0000256" key="3">
    <source>
        <dbReference type="ARBA" id="ARBA00022946"/>
    </source>
</evidence>
<evidence type="ECO:0000256" key="1">
    <source>
        <dbReference type="ARBA" id="ARBA00004173"/>
    </source>
</evidence>
<protein>
    <recommendedName>
        <fullName evidence="7">Enoyl-CoA hydratase domain-containing protein 3, mitochondrial</fullName>
    </recommendedName>
</protein>
<evidence type="ECO:0000256" key="6">
    <source>
        <dbReference type="ARBA" id="ARBA00037410"/>
    </source>
</evidence>
<keyword evidence="9" id="KW-1185">Reference proteome</keyword>
<dbReference type="Pfam" id="PF00378">
    <property type="entry name" value="ECH_1"/>
    <property type="match status" value="1"/>
</dbReference>
<dbReference type="InterPro" id="IPR052377">
    <property type="entry name" value="Mitochondrial_ECH-domain"/>
</dbReference>